<comment type="caution">
    <text evidence="2">The sequence shown here is derived from an EMBL/GenBank/DDBJ whole genome shotgun (WGS) entry which is preliminary data.</text>
</comment>
<dbReference type="EMBL" id="JALBUS010000007">
    <property type="protein sequence ID" value="MDX8417385.1"/>
    <property type="molecule type" value="Genomic_DNA"/>
</dbReference>
<reference evidence="2 3" key="1">
    <citation type="submission" date="2022-03" db="EMBL/GenBank/DDBJ databases">
        <title>Novel taxa within the pig intestine.</title>
        <authorList>
            <person name="Wylensek D."/>
            <person name="Bishof K."/>
            <person name="Afrizal A."/>
            <person name="Clavel T."/>
        </authorList>
    </citation>
    <scope>NUCLEOTIDE SEQUENCE [LARGE SCALE GENOMIC DNA]</scope>
    <source>
        <strain evidence="2 3">Cla-KB-P134</strain>
    </source>
</reference>
<dbReference type="Proteomes" id="UP001285244">
    <property type="component" value="Unassembled WGS sequence"/>
</dbReference>
<feature type="compositionally biased region" description="Polar residues" evidence="1">
    <location>
        <begin position="56"/>
        <end position="65"/>
    </location>
</feature>
<dbReference type="RefSeq" id="WP_320325681.1">
    <property type="nucleotide sequence ID" value="NZ_JALBUS010000007.1"/>
</dbReference>
<gene>
    <name evidence="2" type="ORF">MOZ64_05960</name>
</gene>
<organism evidence="2 3">
    <name type="scientific">Absicoccus intestinalis</name>
    <dbReference type="NCBI Taxonomy" id="2926319"/>
    <lineage>
        <taxon>Bacteria</taxon>
        <taxon>Bacillati</taxon>
        <taxon>Bacillota</taxon>
        <taxon>Erysipelotrichia</taxon>
        <taxon>Erysipelotrichales</taxon>
        <taxon>Erysipelotrichaceae</taxon>
        <taxon>Absicoccus</taxon>
    </lineage>
</organism>
<evidence type="ECO:0000313" key="3">
    <source>
        <dbReference type="Proteomes" id="UP001285244"/>
    </source>
</evidence>
<keyword evidence="3" id="KW-1185">Reference proteome</keyword>
<feature type="region of interest" description="Disordered" evidence="1">
    <location>
        <begin position="40"/>
        <end position="66"/>
    </location>
</feature>
<evidence type="ECO:0008006" key="4">
    <source>
        <dbReference type="Google" id="ProtNLM"/>
    </source>
</evidence>
<evidence type="ECO:0000313" key="2">
    <source>
        <dbReference type="EMBL" id="MDX8417385.1"/>
    </source>
</evidence>
<evidence type="ECO:0000256" key="1">
    <source>
        <dbReference type="SAM" id="MobiDB-lite"/>
    </source>
</evidence>
<name>A0ABU4WPF0_9FIRM</name>
<sequence>MKDYLDTKTDIVWCRFMDRYKYMQHCDTIKKELESLRQKKKDLADPKSPNLEKVAPTTSSGNGTEKQMLMILSKERDLEEELHKTEIKIIETDRYLDMMKNFPSEYCMCDYKFKKHHTWYETEEKFYLSRRAMEKRIKKVLKKLLQDTSV</sequence>
<accession>A0ABU4WPF0</accession>
<protein>
    <recommendedName>
        <fullName evidence="4">Transcriptional regulator</fullName>
    </recommendedName>
</protein>
<proteinExistence type="predicted"/>